<comment type="caution">
    <text evidence="6">The sequence shown here is derived from an EMBL/GenBank/DDBJ whole genome shotgun (WGS) entry which is preliminary data.</text>
</comment>
<reference evidence="7" key="1">
    <citation type="journal article" date="2020" name="Nat. Commun.">
        <title>Genome assembly of wild tea tree DASZ reveals pedigree and selection history of tea varieties.</title>
        <authorList>
            <person name="Zhang W."/>
            <person name="Zhang Y."/>
            <person name="Qiu H."/>
            <person name="Guo Y."/>
            <person name="Wan H."/>
            <person name="Zhang X."/>
            <person name="Scossa F."/>
            <person name="Alseekh S."/>
            <person name="Zhang Q."/>
            <person name="Wang P."/>
            <person name="Xu L."/>
            <person name="Schmidt M.H."/>
            <person name="Jia X."/>
            <person name="Li D."/>
            <person name="Zhu A."/>
            <person name="Guo F."/>
            <person name="Chen W."/>
            <person name="Ni D."/>
            <person name="Usadel B."/>
            <person name="Fernie A.R."/>
            <person name="Wen W."/>
        </authorList>
    </citation>
    <scope>NUCLEOTIDE SEQUENCE [LARGE SCALE GENOMIC DNA]</scope>
    <source>
        <strain evidence="7">cv. G240</strain>
    </source>
</reference>
<feature type="domain" description="Ubiquitin-like protease family profile" evidence="5">
    <location>
        <begin position="34"/>
        <end position="194"/>
    </location>
</feature>
<proteinExistence type="inferred from homology"/>
<dbReference type="InterPro" id="IPR003653">
    <property type="entry name" value="Peptidase_C48_C"/>
</dbReference>
<dbReference type="PROSITE" id="PS50600">
    <property type="entry name" value="ULP_PROTEASE"/>
    <property type="match status" value="1"/>
</dbReference>
<dbReference type="GO" id="GO:0000338">
    <property type="term" value="P:protein deneddylation"/>
    <property type="evidence" value="ECO:0007669"/>
    <property type="project" value="TreeGrafter"/>
</dbReference>
<name>A0A7J7FRN0_CAMSI</name>
<gene>
    <name evidence="6" type="ORF">HYC85_031808</name>
</gene>
<sequence length="250" mass="28343">MAELRIIGYPGIHIDIYKMRKSAANEKILSYNNAVLRRSDLDILSGPYFLNYRVIEFYFSYLPSCYPSEEFVLVSPSIAFWIANCPDIESFKDFVEPLNLSCKKLVIFPVNNNDDVTEAEGGNRWSLHANVSVLHDSYGGLNAGLAKQLYRAIVGYMGISDMASACKYVVCSKTPQQVNGYNCGLYVATIVKALCSWYESKSEPNDEDGLWLSTMYEQVNPSVVDKMRTRFRNRGKMRDGPFIQERDGNI</sequence>
<evidence type="ECO:0000256" key="2">
    <source>
        <dbReference type="ARBA" id="ARBA00022670"/>
    </source>
</evidence>
<keyword evidence="2" id="KW-0645">Protease</keyword>
<protein>
    <recommendedName>
        <fullName evidence="5">Ubiquitin-like protease family profile domain-containing protein</fullName>
    </recommendedName>
</protein>
<dbReference type="PANTHER" id="PTHR46468">
    <property type="entry name" value="SENTRIN-SPECIFIC PROTEASE 8"/>
    <property type="match status" value="1"/>
</dbReference>
<evidence type="ECO:0000256" key="3">
    <source>
        <dbReference type="ARBA" id="ARBA00022801"/>
    </source>
</evidence>
<dbReference type="EMBL" id="JACBKZ010000015">
    <property type="protein sequence ID" value="KAF5930935.1"/>
    <property type="molecule type" value="Genomic_DNA"/>
</dbReference>
<evidence type="ECO:0000256" key="1">
    <source>
        <dbReference type="ARBA" id="ARBA00005234"/>
    </source>
</evidence>
<dbReference type="Gene3D" id="3.40.395.10">
    <property type="entry name" value="Adenoviral Proteinase, Chain A"/>
    <property type="match status" value="1"/>
</dbReference>
<dbReference type="GO" id="GO:0008234">
    <property type="term" value="F:cysteine-type peptidase activity"/>
    <property type="evidence" value="ECO:0007669"/>
    <property type="project" value="UniProtKB-KW"/>
</dbReference>
<dbReference type="AlphaFoldDB" id="A0A7J7FRN0"/>
<dbReference type="GO" id="GO:0019784">
    <property type="term" value="F:deNEDDylase activity"/>
    <property type="evidence" value="ECO:0007669"/>
    <property type="project" value="InterPro"/>
</dbReference>
<dbReference type="GO" id="GO:0006508">
    <property type="term" value="P:proteolysis"/>
    <property type="evidence" value="ECO:0007669"/>
    <property type="project" value="UniProtKB-KW"/>
</dbReference>
<accession>A0A7J7FRN0</accession>
<dbReference type="Proteomes" id="UP000593564">
    <property type="component" value="Unassembled WGS sequence"/>
</dbReference>
<reference evidence="6 7" key="2">
    <citation type="submission" date="2020-07" db="EMBL/GenBank/DDBJ databases">
        <title>Genome assembly of wild tea tree DASZ reveals pedigree and selection history of tea varieties.</title>
        <authorList>
            <person name="Zhang W."/>
        </authorList>
    </citation>
    <scope>NUCLEOTIDE SEQUENCE [LARGE SCALE GENOMIC DNA]</scope>
    <source>
        <strain evidence="7">cv. G240</strain>
        <tissue evidence="6">Leaf</tissue>
    </source>
</reference>
<comment type="similarity">
    <text evidence="1">Belongs to the peptidase C48 family.</text>
</comment>
<evidence type="ECO:0000256" key="4">
    <source>
        <dbReference type="ARBA" id="ARBA00022807"/>
    </source>
</evidence>
<evidence type="ECO:0000313" key="6">
    <source>
        <dbReference type="EMBL" id="KAF5930935.1"/>
    </source>
</evidence>
<evidence type="ECO:0000259" key="5">
    <source>
        <dbReference type="PROSITE" id="PS50600"/>
    </source>
</evidence>
<dbReference type="SUPFAM" id="SSF54001">
    <property type="entry name" value="Cysteine proteinases"/>
    <property type="match status" value="1"/>
</dbReference>
<evidence type="ECO:0000313" key="7">
    <source>
        <dbReference type="Proteomes" id="UP000593564"/>
    </source>
</evidence>
<keyword evidence="4" id="KW-0788">Thiol protease</keyword>
<dbReference type="PANTHER" id="PTHR46468:SF1">
    <property type="entry name" value="SENTRIN-SPECIFIC PROTEASE 8"/>
    <property type="match status" value="1"/>
</dbReference>
<organism evidence="6 7">
    <name type="scientific">Camellia sinensis</name>
    <name type="common">Tea plant</name>
    <name type="synonym">Thea sinensis</name>
    <dbReference type="NCBI Taxonomy" id="4442"/>
    <lineage>
        <taxon>Eukaryota</taxon>
        <taxon>Viridiplantae</taxon>
        <taxon>Streptophyta</taxon>
        <taxon>Embryophyta</taxon>
        <taxon>Tracheophyta</taxon>
        <taxon>Spermatophyta</taxon>
        <taxon>Magnoliopsida</taxon>
        <taxon>eudicotyledons</taxon>
        <taxon>Gunneridae</taxon>
        <taxon>Pentapetalae</taxon>
        <taxon>asterids</taxon>
        <taxon>Ericales</taxon>
        <taxon>Theaceae</taxon>
        <taxon>Camellia</taxon>
    </lineage>
</organism>
<dbReference type="InterPro" id="IPR044613">
    <property type="entry name" value="Nep1/2-like"/>
</dbReference>
<keyword evidence="7" id="KW-1185">Reference proteome</keyword>
<keyword evidence="3" id="KW-0378">Hydrolase</keyword>
<dbReference type="InterPro" id="IPR038765">
    <property type="entry name" value="Papain-like_cys_pep_sf"/>
</dbReference>